<feature type="transmembrane region" description="Helical" evidence="8">
    <location>
        <begin position="370"/>
        <end position="391"/>
    </location>
</feature>
<name>A0A1T4KPD6_9FUSO</name>
<evidence type="ECO:0000256" key="2">
    <source>
        <dbReference type="ARBA" id="ARBA00022448"/>
    </source>
</evidence>
<protein>
    <submittedName>
        <fullName evidence="10">Thiamine transport system permease protein</fullName>
    </submittedName>
</protein>
<dbReference type="Pfam" id="PF00528">
    <property type="entry name" value="BPD_transp_1"/>
    <property type="match status" value="1"/>
</dbReference>
<feature type="domain" description="ABC transmembrane type-1" evidence="9">
    <location>
        <begin position="309"/>
        <end position="494"/>
    </location>
</feature>
<dbReference type="Proteomes" id="UP000191153">
    <property type="component" value="Unassembled WGS sequence"/>
</dbReference>
<feature type="transmembrane region" description="Helical" evidence="8">
    <location>
        <begin position="345"/>
        <end position="364"/>
    </location>
</feature>
<dbReference type="InterPro" id="IPR035906">
    <property type="entry name" value="MetI-like_sf"/>
</dbReference>
<feature type="transmembrane region" description="Helical" evidence="8">
    <location>
        <begin position="5"/>
        <end position="23"/>
    </location>
</feature>
<feature type="transmembrane region" description="Helical" evidence="8">
    <location>
        <begin position="48"/>
        <end position="70"/>
    </location>
</feature>
<feature type="transmembrane region" description="Helical" evidence="8">
    <location>
        <begin position="477"/>
        <end position="497"/>
    </location>
</feature>
<evidence type="ECO:0000256" key="7">
    <source>
        <dbReference type="ARBA" id="ARBA00023136"/>
    </source>
</evidence>
<feature type="domain" description="ABC transmembrane type-1" evidence="9">
    <location>
        <begin position="44"/>
        <end position="238"/>
    </location>
</feature>
<keyword evidence="3" id="KW-1003">Cell membrane</keyword>
<feature type="transmembrane region" description="Helical" evidence="8">
    <location>
        <begin position="220"/>
        <end position="241"/>
    </location>
</feature>
<feature type="transmembrane region" description="Helical" evidence="8">
    <location>
        <begin position="261"/>
        <end position="283"/>
    </location>
</feature>
<dbReference type="GO" id="GO:0055085">
    <property type="term" value="P:transmembrane transport"/>
    <property type="evidence" value="ECO:0007669"/>
    <property type="project" value="InterPro"/>
</dbReference>
<dbReference type="AlphaFoldDB" id="A0A1T4KPD6"/>
<accession>A0A1T4KPD6</accession>
<evidence type="ECO:0000256" key="1">
    <source>
        <dbReference type="ARBA" id="ARBA00004429"/>
    </source>
</evidence>
<evidence type="ECO:0000313" key="11">
    <source>
        <dbReference type="Proteomes" id="UP000191153"/>
    </source>
</evidence>
<feature type="transmembrane region" description="Helical" evidence="8">
    <location>
        <begin position="82"/>
        <end position="103"/>
    </location>
</feature>
<keyword evidence="11" id="KW-1185">Reference proteome</keyword>
<dbReference type="PANTHER" id="PTHR43357">
    <property type="entry name" value="INNER MEMBRANE ABC TRANSPORTER PERMEASE PROTEIN YDCV"/>
    <property type="match status" value="1"/>
</dbReference>
<evidence type="ECO:0000256" key="5">
    <source>
        <dbReference type="ARBA" id="ARBA00022692"/>
    </source>
</evidence>
<feature type="transmembrane region" description="Helical" evidence="8">
    <location>
        <begin position="429"/>
        <end position="451"/>
    </location>
</feature>
<comment type="subcellular location">
    <subcellularLocation>
        <location evidence="1">Cell inner membrane</location>
        <topology evidence="1">Multi-pass membrane protein</topology>
    </subcellularLocation>
    <subcellularLocation>
        <location evidence="8">Cell membrane</location>
        <topology evidence="8">Multi-pass membrane protein</topology>
    </subcellularLocation>
</comment>
<comment type="similarity">
    <text evidence="8">Belongs to the binding-protein-dependent transport system permease family.</text>
</comment>
<evidence type="ECO:0000259" key="9">
    <source>
        <dbReference type="PROSITE" id="PS50928"/>
    </source>
</evidence>
<reference evidence="10 11" key="1">
    <citation type="submission" date="2017-02" db="EMBL/GenBank/DDBJ databases">
        <authorList>
            <person name="Peterson S.W."/>
        </authorList>
    </citation>
    <scope>NUCLEOTIDE SEQUENCE [LARGE SCALE GENOMIC DNA]</scope>
    <source>
        <strain evidence="10 11">ATCC 700028</strain>
    </source>
</reference>
<feature type="transmembrane region" description="Helical" evidence="8">
    <location>
        <begin position="115"/>
        <end position="136"/>
    </location>
</feature>
<keyword evidence="7 8" id="KW-0472">Membrane</keyword>
<feature type="transmembrane region" description="Helical" evidence="8">
    <location>
        <begin position="174"/>
        <end position="200"/>
    </location>
</feature>
<sequence length="503" mass="57593">MKKSFLINGAYGILWILPLYFFGRDFFSLNDLTGLYSKDTMELLKFTLYQGGVSTLLALVIGIIPAYYLAYSDNFISKTLEGLIFIPFFFPVISTVTVFSIIFSQEYLKNFNIMYSLKAIIIANVFYNSPIFIKYISEGIKRIPREIVEAFRLDGASEFQIAIKCKLPMILPQIFRAFFMVFTYSFTSMGIVLALGGIKFSIIEVEIANTLMGSLDFSKAFTLGILQFIVLMILNSFTYGIDEYELDGIGGTYKLGILSKVYTVIYLIFQYGIVAISIGYSFFNFYSGTFEIKSFIRLFSEEFNKNYPVIESIINSTIISGISAFFIVVIGFIMLKNYSKLTNSIIFGNLGISGAFLAISLYYLNILFNIPLFLLLIIGNIFVGMPIAYSFMYQYIKKFPKDILEMEKLDCNNIWERYFYVEIPMLKNILISVFLQVFAIIFGEFTLAYTMEIGDYIPLVSIVNYNLVSEKKFLESSALSTVVVIFIFSLFLLGEYFKRRDKK</sequence>
<dbReference type="Gene3D" id="1.10.3720.10">
    <property type="entry name" value="MetI-like"/>
    <property type="match status" value="2"/>
</dbReference>
<dbReference type="OrthoDB" id="90456at2"/>
<dbReference type="SUPFAM" id="SSF161098">
    <property type="entry name" value="MetI-like"/>
    <property type="match status" value="2"/>
</dbReference>
<keyword evidence="5 8" id="KW-0812">Transmembrane</keyword>
<proteinExistence type="inferred from homology"/>
<evidence type="ECO:0000313" key="10">
    <source>
        <dbReference type="EMBL" id="SJZ44254.1"/>
    </source>
</evidence>
<evidence type="ECO:0000256" key="8">
    <source>
        <dbReference type="RuleBase" id="RU363032"/>
    </source>
</evidence>
<dbReference type="PROSITE" id="PS50928">
    <property type="entry name" value="ABC_TM1"/>
    <property type="match status" value="2"/>
</dbReference>
<keyword evidence="2 8" id="KW-0813">Transport</keyword>
<organism evidence="10 11">
    <name type="scientific">Cetobacterium ceti</name>
    <dbReference type="NCBI Taxonomy" id="180163"/>
    <lineage>
        <taxon>Bacteria</taxon>
        <taxon>Fusobacteriati</taxon>
        <taxon>Fusobacteriota</taxon>
        <taxon>Fusobacteriia</taxon>
        <taxon>Fusobacteriales</taxon>
        <taxon>Fusobacteriaceae</taxon>
        <taxon>Cetobacterium</taxon>
    </lineage>
</organism>
<dbReference type="STRING" id="180163.SAMN02745174_00523"/>
<keyword evidence="4" id="KW-0997">Cell inner membrane</keyword>
<evidence type="ECO:0000256" key="3">
    <source>
        <dbReference type="ARBA" id="ARBA00022475"/>
    </source>
</evidence>
<evidence type="ECO:0000256" key="4">
    <source>
        <dbReference type="ARBA" id="ARBA00022519"/>
    </source>
</evidence>
<dbReference type="CDD" id="cd06261">
    <property type="entry name" value="TM_PBP2"/>
    <property type="match status" value="2"/>
</dbReference>
<keyword evidence="6 8" id="KW-1133">Transmembrane helix</keyword>
<dbReference type="PANTHER" id="PTHR43357:SF4">
    <property type="entry name" value="INNER MEMBRANE ABC TRANSPORTER PERMEASE PROTEIN YDCV"/>
    <property type="match status" value="1"/>
</dbReference>
<gene>
    <name evidence="10" type="ORF">SAMN02745174_00523</name>
</gene>
<dbReference type="InterPro" id="IPR000515">
    <property type="entry name" value="MetI-like"/>
</dbReference>
<feature type="transmembrane region" description="Helical" evidence="8">
    <location>
        <begin position="313"/>
        <end position="333"/>
    </location>
</feature>
<evidence type="ECO:0000256" key="6">
    <source>
        <dbReference type="ARBA" id="ARBA00022989"/>
    </source>
</evidence>
<dbReference type="EMBL" id="FUWX01000005">
    <property type="protein sequence ID" value="SJZ44254.1"/>
    <property type="molecule type" value="Genomic_DNA"/>
</dbReference>
<dbReference type="GO" id="GO:0005886">
    <property type="term" value="C:plasma membrane"/>
    <property type="evidence" value="ECO:0007669"/>
    <property type="project" value="UniProtKB-SubCell"/>
</dbReference>
<dbReference type="RefSeq" id="WP_078693056.1">
    <property type="nucleotide sequence ID" value="NZ_FUWX01000005.1"/>
</dbReference>